<accession>A0AAF0QLZ8</accession>
<reference evidence="1" key="1">
    <citation type="submission" date="2023-08" db="EMBL/GenBank/DDBJ databases">
        <title>A de novo genome assembly of Solanum verrucosum Schlechtendal, a Mexican diploid species geographically isolated from the other diploid A-genome species in potato relatives.</title>
        <authorList>
            <person name="Hosaka K."/>
        </authorList>
    </citation>
    <scope>NUCLEOTIDE SEQUENCE</scope>
    <source>
        <tissue evidence="1">Young leaves</tissue>
    </source>
</reference>
<name>A0AAF0QLZ8_SOLVR</name>
<proteinExistence type="predicted"/>
<dbReference type="AlphaFoldDB" id="A0AAF0QLZ8"/>
<keyword evidence="2" id="KW-1185">Reference proteome</keyword>
<organism evidence="1 2">
    <name type="scientific">Solanum verrucosum</name>
    <dbReference type="NCBI Taxonomy" id="315347"/>
    <lineage>
        <taxon>Eukaryota</taxon>
        <taxon>Viridiplantae</taxon>
        <taxon>Streptophyta</taxon>
        <taxon>Embryophyta</taxon>
        <taxon>Tracheophyta</taxon>
        <taxon>Spermatophyta</taxon>
        <taxon>Magnoliopsida</taxon>
        <taxon>eudicotyledons</taxon>
        <taxon>Gunneridae</taxon>
        <taxon>Pentapetalae</taxon>
        <taxon>asterids</taxon>
        <taxon>lamiids</taxon>
        <taxon>Solanales</taxon>
        <taxon>Solanaceae</taxon>
        <taxon>Solanoideae</taxon>
        <taxon>Solaneae</taxon>
        <taxon>Solanum</taxon>
    </lineage>
</organism>
<gene>
    <name evidence="1" type="ORF">MTR67_018958</name>
</gene>
<dbReference type="PANTHER" id="PTHR37616:SF3">
    <property type="entry name" value="BZIP DOMAIN-CONTAINING PROTEIN"/>
    <property type="match status" value="1"/>
</dbReference>
<evidence type="ECO:0000313" key="2">
    <source>
        <dbReference type="Proteomes" id="UP001234989"/>
    </source>
</evidence>
<dbReference type="Proteomes" id="UP001234989">
    <property type="component" value="Chromosome 4"/>
</dbReference>
<dbReference type="EMBL" id="CP133615">
    <property type="protein sequence ID" value="WMV25573.1"/>
    <property type="molecule type" value="Genomic_DNA"/>
</dbReference>
<sequence length="98" mass="11152">MLRNTCIQLAYFIQHLNAKISYEMEENVTLKVQLGATDVPRQVSPRMYPYPPLIDVIIQPYMMKPQGSQVPLVPIPKLKPQAVAPMTKSSKKVEKKKS</sequence>
<dbReference type="PANTHER" id="PTHR37616">
    <property type="entry name" value="BZIP TRANSCRIPTION FACTOR 60-LIKE"/>
    <property type="match status" value="1"/>
</dbReference>
<evidence type="ECO:0000313" key="1">
    <source>
        <dbReference type="EMBL" id="WMV25573.1"/>
    </source>
</evidence>
<protein>
    <submittedName>
        <fullName evidence="1">Uncharacterized protein</fullName>
    </submittedName>
</protein>